<reference evidence="1" key="1">
    <citation type="submission" date="2021-03" db="EMBL/GenBank/DDBJ databases">
        <title>Draft genome sequence of rust myrtle Austropuccinia psidii MF-1, a brazilian biotype.</title>
        <authorList>
            <person name="Quecine M.C."/>
            <person name="Pachon D.M.R."/>
            <person name="Bonatelli M.L."/>
            <person name="Correr F.H."/>
            <person name="Franceschini L.M."/>
            <person name="Leite T.F."/>
            <person name="Margarido G.R.A."/>
            <person name="Almeida C.A."/>
            <person name="Ferrarezi J.A."/>
            <person name="Labate C.A."/>
        </authorList>
    </citation>
    <scope>NUCLEOTIDE SEQUENCE</scope>
    <source>
        <strain evidence="1">MF-1</strain>
    </source>
</reference>
<name>A0A9Q3D236_9BASI</name>
<sequence>MWSNRQCSNKIRLIDSWTMACGIISVCHRSVNSWQSSLWECGELGLGGDEAVGFSGAMGKISRVGVDGKGTQGGDLTGIESMMIMEWDGQRKGEEELVRVKKVRLGLTKRFLWIVLEPPQVPAHKSERPHVA</sequence>
<dbReference type="Proteomes" id="UP000765509">
    <property type="component" value="Unassembled WGS sequence"/>
</dbReference>
<dbReference type="AlphaFoldDB" id="A0A9Q3D236"/>
<protein>
    <submittedName>
        <fullName evidence="1">Uncharacterized protein</fullName>
    </submittedName>
</protein>
<keyword evidence="2" id="KW-1185">Reference proteome</keyword>
<gene>
    <name evidence="1" type="ORF">O181_033743</name>
</gene>
<organism evidence="1 2">
    <name type="scientific">Austropuccinia psidii MF-1</name>
    <dbReference type="NCBI Taxonomy" id="1389203"/>
    <lineage>
        <taxon>Eukaryota</taxon>
        <taxon>Fungi</taxon>
        <taxon>Dikarya</taxon>
        <taxon>Basidiomycota</taxon>
        <taxon>Pucciniomycotina</taxon>
        <taxon>Pucciniomycetes</taxon>
        <taxon>Pucciniales</taxon>
        <taxon>Sphaerophragmiaceae</taxon>
        <taxon>Austropuccinia</taxon>
    </lineage>
</organism>
<evidence type="ECO:0000313" key="2">
    <source>
        <dbReference type="Proteomes" id="UP000765509"/>
    </source>
</evidence>
<evidence type="ECO:0000313" key="1">
    <source>
        <dbReference type="EMBL" id="MBW0494028.1"/>
    </source>
</evidence>
<dbReference type="EMBL" id="AVOT02012367">
    <property type="protein sequence ID" value="MBW0494028.1"/>
    <property type="molecule type" value="Genomic_DNA"/>
</dbReference>
<proteinExistence type="predicted"/>
<accession>A0A9Q3D236</accession>
<comment type="caution">
    <text evidence="1">The sequence shown here is derived from an EMBL/GenBank/DDBJ whole genome shotgun (WGS) entry which is preliminary data.</text>
</comment>